<protein>
    <submittedName>
        <fullName evidence="1">Uncharacterized protein</fullName>
    </submittedName>
</protein>
<name>A0A0E0MHL9_ORYPU</name>
<evidence type="ECO:0000313" key="1">
    <source>
        <dbReference type="EnsemblPlants" id="OPUNC11G17630.1"/>
    </source>
</evidence>
<proteinExistence type="predicted"/>
<sequence length="78" mass="8603">MRKHVTVPFCYAASCARAPAGAVPMAGVTRGEGEATRYHGRAHRAPPRCGHMLQELKLDKCSDFFTDALRLVAHSCRY</sequence>
<accession>A0A0E0MHL9</accession>
<evidence type="ECO:0000313" key="2">
    <source>
        <dbReference type="Proteomes" id="UP000026962"/>
    </source>
</evidence>
<dbReference type="Proteomes" id="UP000026962">
    <property type="component" value="Chromosome 11"/>
</dbReference>
<keyword evidence="2" id="KW-1185">Reference proteome</keyword>
<organism evidence="1">
    <name type="scientific">Oryza punctata</name>
    <name type="common">Red rice</name>
    <dbReference type="NCBI Taxonomy" id="4537"/>
    <lineage>
        <taxon>Eukaryota</taxon>
        <taxon>Viridiplantae</taxon>
        <taxon>Streptophyta</taxon>
        <taxon>Embryophyta</taxon>
        <taxon>Tracheophyta</taxon>
        <taxon>Spermatophyta</taxon>
        <taxon>Magnoliopsida</taxon>
        <taxon>Liliopsida</taxon>
        <taxon>Poales</taxon>
        <taxon>Poaceae</taxon>
        <taxon>BOP clade</taxon>
        <taxon>Oryzoideae</taxon>
        <taxon>Oryzeae</taxon>
        <taxon>Oryzinae</taxon>
        <taxon>Oryza</taxon>
    </lineage>
</organism>
<reference evidence="1" key="2">
    <citation type="submission" date="2018-05" db="EMBL/GenBank/DDBJ databases">
        <title>OpunRS2 (Oryza punctata Reference Sequence Version 2).</title>
        <authorList>
            <person name="Zhang J."/>
            <person name="Kudrna D."/>
            <person name="Lee S."/>
            <person name="Talag J."/>
            <person name="Welchert J."/>
            <person name="Wing R.A."/>
        </authorList>
    </citation>
    <scope>NUCLEOTIDE SEQUENCE [LARGE SCALE GENOMIC DNA]</scope>
</reference>
<dbReference type="Gramene" id="OPUNC11G17630.1">
    <property type="protein sequence ID" value="OPUNC11G17630.1"/>
    <property type="gene ID" value="OPUNC11G17630"/>
</dbReference>
<dbReference type="AlphaFoldDB" id="A0A0E0MHL9"/>
<reference evidence="1" key="1">
    <citation type="submission" date="2015-04" db="UniProtKB">
        <authorList>
            <consortium name="EnsemblPlants"/>
        </authorList>
    </citation>
    <scope>IDENTIFICATION</scope>
</reference>
<dbReference type="HOGENOM" id="CLU_2626215_0_0_1"/>
<dbReference type="EnsemblPlants" id="OPUNC11G17630.1">
    <property type="protein sequence ID" value="OPUNC11G17630.1"/>
    <property type="gene ID" value="OPUNC11G17630"/>
</dbReference>